<feature type="domain" description="Fatty acid desaturase" evidence="13">
    <location>
        <begin position="101"/>
        <end position="317"/>
    </location>
</feature>
<dbReference type="GO" id="GO:0006629">
    <property type="term" value="P:lipid metabolic process"/>
    <property type="evidence" value="ECO:0007669"/>
    <property type="project" value="InterPro"/>
</dbReference>
<keyword evidence="7 12" id="KW-1133">Transmembrane helix</keyword>
<evidence type="ECO:0000256" key="6">
    <source>
        <dbReference type="ARBA" id="ARBA00022723"/>
    </source>
</evidence>
<dbReference type="GO" id="GO:0004497">
    <property type="term" value="F:monooxygenase activity"/>
    <property type="evidence" value="ECO:0007669"/>
    <property type="project" value="UniProtKB-KW"/>
</dbReference>
<feature type="transmembrane region" description="Helical" evidence="12">
    <location>
        <begin position="28"/>
        <end position="47"/>
    </location>
</feature>
<dbReference type="Proteomes" id="UP000237640">
    <property type="component" value="Unassembled WGS sequence"/>
</dbReference>
<dbReference type="GO" id="GO:0005886">
    <property type="term" value="C:plasma membrane"/>
    <property type="evidence" value="ECO:0007669"/>
    <property type="project" value="UniProtKB-SubCell"/>
</dbReference>
<proteinExistence type="inferred from homology"/>
<dbReference type="EMBL" id="PVYX01000001">
    <property type="protein sequence ID" value="PRX56908.1"/>
    <property type="molecule type" value="Genomic_DNA"/>
</dbReference>
<evidence type="ECO:0000256" key="9">
    <source>
        <dbReference type="ARBA" id="ARBA00023004"/>
    </source>
</evidence>
<comment type="similarity">
    <text evidence="2">Belongs to the fatty acid desaturase type 1 family. AlkB subfamily.</text>
</comment>
<evidence type="ECO:0000256" key="7">
    <source>
        <dbReference type="ARBA" id="ARBA00022989"/>
    </source>
</evidence>
<dbReference type="AlphaFoldDB" id="A0A2T0MH52"/>
<evidence type="ECO:0000259" key="13">
    <source>
        <dbReference type="Pfam" id="PF00487"/>
    </source>
</evidence>
<accession>A0A2T0MH52</accession>
<evidence type="ECO:0000256" key="2">
    <source>
        <dbReference type="ARBA" id="ARBA00010823"/>
    </source>
</evidence>
<keyword evidence="15" id="KW-1185">Reference proteome</keyword>
<keyword evidence="4" id="KW-0997">Cell inner membrane</keyword>
<evidence type="ECO:0000256" key="8">
    <source>
        <dbReference type="ARBA" id="ARBA00023002"/>
    </source>
</evidence>
<dbReference type="GO" id="GO:0046872">
    <property type="term" value="F:metal ion binding"/>
    <property type="evidence" value="ECO:0007669"/>
    <property type="project" value="UniProtKB-KW"/>
</dbReference>
<keyword evidence="8" id="KW-0560">Oxidoreductase</keyword>
<name>A0A2T0MH52_9FLAO</name>
<sequence length="353" mass="40951">MKDLKYLAAFTIPISALISLYLKGYWSFFTPVYAFAIIPLLEIVLPVDSSNLSPEEREEKKKSPLFDWLLYLNVPVVYFFLTYTLFDITTTTYQTYEIIGLVFSIGIVFGVNGINVGHELGHRQNTPERYLAKLLLLPSFYMHFYIEHNFGHHAKAATSEDPATASYNQSVYSFWFTSTFGQYVNAWKIQKSLLEKENRSLVSLQNDMLWYTLIQILFLISVYLLFGMLGLVFALASGIVGFLLLETVNYIEHYGLMRKKMPSGRYERVKECHSWNSNHVIGRIVLYELTRHSDHHYKSSKKYQILDYHDISPQMPFGYPTSMVLSLIPPLWFYIMNPRVPKDMKPTNSLSIA</sequence>
<evidence type="ECO:0000256" key="3">
    <source>
        <dbReference type="ARBA" id="ARBA00022475"/>
    </source>
</evidence>
<gene>
    <name evidence="14" type="ORF">CLV81_0909</name>
</gene>
<comment type="subcellular location">
    <subcellularLocation>
        <location evidence="1">Cell inner membrane</location>
        <topology evidence="1">Multi-pass membrane protein</topology>
    </subcellularLocation>
</comment>
<keyword evidence="10 14" id="KW-0503">Monooxygenase</keyword>
<protein>
    <submittedName>
        <fullName evidence="14">Alkane 1-monooxygenase</fullName>
    </submittedName>
</protein>
<organism evidence="14 15">
    <name type="scientific">Flagellimonas meridianipacifica</name>
    <dbReference type="NCBI Taxonomy" id="1080225"/>
    <lineage>
        <taxon>Bacteria</taxon>
        <taxon>Pseudomonadati</taxon>
        <taxon>Bacteroidota</taxon>
        <taxon>Flavobacteriia</taxon>
        <taxon>Flavobacteriales</taxon>
        <taxon>Flavobacteriaceae</taxon>
        <taxon>Flagellimonas</taxon>
    </lineage>
</organism>
<evidence type="ECO:0000313" key="14">
    <source>
        <dbReference type="EMBL" id="PRX56908.1"/>
    </source>
</evidence>
<dbReference type="PANTHER" id="PTHR38674">
    <property type="entry name" value="ALKANE 1-MONOOXYGENASE 1"/>
    <property type="match status" value="1"/>
</dbReference>
<evidence type="ECO:0000313" key="15">
    <source>
        <dbReference type="Proteomes" id="UP000237640"/>
    </source>
</evidence>
<dbReference type="RefSeq" id="WP_106143842.1">
    <property type="nucleotide sequence ID" value="NZ_PVYX01000001.1"/>
</dbReference>
<dbReference type="CDD" id="cd03512">
    <property type="entry name" value="Alkane-hydroxylase"/>
    <property type="match status" value="1"/>
</dbReference>
<dbReference type="InterPro" id="IPR005804">
    <property type="entry name" value="FA_desaturase_dom"/>
</dbReference>
<evidence type="ECO:0000256" key="4">
    <source>
        <dbReference type="ARBA" id="ARBA00022519"/>
    </source>
</evidence>
<dbReference type="PANTHER" id="PTHR38674:SF1">
    <property type="entry name" value="ALKANE 1-MONOOXYGENASE 1"/>
    <property type="match status" value="1"/>
</dbReference>
<comment type="caution">
    <text evidence="14">The sequence shown here is derived from an EMBL/GenBank/DDBJ whole genome shotgun (WGS) entry which is preliminary data.</text>
</comment>
<keyword evidence="5 12" id="KW-0812">Transmembrane</keyword>
<keyword evidence="6" id="KW-0479">Metal-binding</keyword>
<dbReference type="InterPro" id="IPR033885">
    <property type="entry name" value="AlkB/XylM"/>
</dbReference>
<evidence type="ECO:0000256" key="10">
    <source>
        <dbReference type="ARBA" id="ARBA00023033"/>
    </source>
</evidence>
<feature type="transmembrane region" description="Helical" evidence="12">
    <location>
        <begin position="130"/>
        <end position="146"/>
    </location>
</feature>
<feature type="transmembrane region" description="Helical" evidence="12">
    <location>
        <begin position="317"/>
        <end position="335"/>
    </location>
</feature>
<feature type="transmembrane region" description="Helical" evidence="12">
    <location>
        <begin position="68"/>
        <end position="86"/>
    </location>
</feature>
<keyword evidence="11 12" id="KW-0472">Membrane</keyword>
<evidence type="ECO:0000256" key="1">
    <source>
        <dbReference type="ARBA" id="ARBA00004429"/>
    </source>
</evidence>
<feature type="transmembrane region" description="Helical" evidence="12">
    <location>
        <begin position="208"/>
        <end position="226"/>
    </location>
</feature>
<evidence type="ECO:0000256" key="11">
    <source>
        <dbReference type="ARBA" id="ARBA00023136"/>
    </source>
</evidence>
<reference evidence="14 15" key="1">
    <citation type="submission" date="2018-03" db="EMBL/GenBank/DDBJ databases">
        <title>Genomic Encyclopedia of Archaeal and Bacterial Type Strains, Phase II (KMG-II): from individual species to whole genera.</title>
        <authorList>
            <person name="Goeker M."/>
        </authorList>
    </citation>
    <scope>NUCLEOTIDE SEQUENCE [LARGE SCALE GENOMIC DNA]</scope>
    <source>
        <strain evidence="14 15">DSM 25027</strain>
    </source>
</reference>
<evidence type="ECO:0000256" key="5">
    <source>
        <dbReference type="ARBA" id="ARBA00022692"/>
    </source>
</evidence>
<evidence type="ECO:0000256" key="12">
    <source>
        <dbReference type="SAM" id="Phobius"/>
    </source>
</evidence>
<feature type="transmembrane region" description="Helical" evidence="12">
    <location>
        <begin position="232"/>
        <end position="251"/>
    </location>
</feature>
<keyword evidence="3" id="KW-1003">Cell membrane</keyword>
<dbReference type="OrthoDB" id="4759734at2"/>
<feature type="transmembrane region" description="Helical" evidence="12">
    <location>
        <begin position="98"/>
        <end position="118"/>
    </location>
</feature>
<dbReference type="Pfam" id="PF00487">
    <property type="entry name" value="FA_desaturase"/>
    <property type="match status" value="1"/>
</dbReference>
<keyword evidence="9" id="KW-0408">Iron</keyword>